<dbReference type="PROSITE" id="PS01124">
    <property type="entry name" value="HTH_ARAC_FAMILY_2"/>
    <property type="match status" value="1"/>
</dbReference>
<evidence type="ECO:0000313" key="6">
    <source>
        <dbReference type="Proteomes" id="UP000004756"/>
    </source>
</evidence>
<keyword evidence="2" id="KW-0238">DNA-binding</keyword>
<dbReference type="EMBL" id="ACCJ01000446">
    <property type="protein sequence ID" value="EEG52517.1"/>
    <property type="molecule type" value="Genomic_DNA"/>
</dbReference>
<evidence type="ECO:0000313" key="5">
    <source>
        <dbReference type="EMBL" id="EEG52517.1"/>
    </source>
</evidence>
<dbReference type="AlphaFoldDB" id="C0D832"/>
<dbReference type="Pfam" id="PF12833">
    <property type="entry name" value="HTH_18"/>
    <property type="match status" value="1"/>
</dbReference>
<comment type="caution">
    <text evidence="5">The sequence shown here is derived from an EMBL/GenBank/DDBJ whole genome shotgun (WGS) entry which is preliminary data.</text>
</comment>
<dbReference type="PANTHER" id="PTHR43280:SF2">
    <property type="entry name" value="HTH-TYPE TRANSCRIPTIONAL REGULATOR EXSA"/>
    <property type="match status" value="1"/>
</dbReference>
<dbReference type="PRINTS" id="PR00032">
    <property type="entry name" value="HTHARAC"/>
</dbReference>
<keyword evidence="1" id="KW-0805">Transcription regulation</keyword>
<dbReference type="GO" id="GO:0043565">
    <property type="term" value="F:sequence-specific DNA binding"/>
    <property type="evidence" value="ECO:0007669"/>
    <property type="project" value="InterPro"/>
</dbReference>
<evidence type="ECO:0000259" key="4">
    <source>
        <dbReference type="PROSITE" id="PS01124"/>
    </source>
</evidence>
<dbReference type="GO" id="GO:0003700">
    <property type="term" value="F:DNA-binding transcription factor activity"/>
    <property type="evidence" value="ECO:0007669"/>
    <property type="project" value="InterPro"/>
</dbReference>
<feature type="domain" description="HTH araC/xylS-type" evidence="4">
    <location>
        <begin position="206"/>
        <end position="304"/>
    </location>
</feature>
<dbReference type="Pfam" id="PF02311">
    <property type="entry name" value="AraC_binding"/>
    <property type="match status" value="1"/>
</dbReference>
<dbReference type="SUPFAM" id="SSF51215">
    <property type="entry name" value="Regulatory protein AraC"/>
    <property type="match status" value="1"/>
</dbReference>
<dbReference type="Gene3D" id="1.10.10.60">
    <property type="entry name" value="Homeodomain-like"/>
    <property type="match status" value="2"/>
</dbReference>
<name>C0D832_9FIRM</name>
<dbReference type="InterPro" id="IPR003313">
    <property type="entry name" value="AraC-bd"/>
</dbReference>
<dbReference type="InterPro" id="IPR020449">
    <property type="entry name" value="Tscrpt_reg_AraC-type_HTH"/>
</dbReference>
<proteinExistence type="predicted"/>
<evidence type="ECO:0000256" key="2">
    <source>
        <dbReference type="ARBA" id="ARBA00023125"/>
    </source>
</evidence>
<dbReference type="InterPro" id="IPR018060">
    <property type="entry name" value="HTH_AraC"/>
</dbReference>
<dbReference type="HOGENOM" id="CLU_000445_88_3_9"/>
<dbReference type="InterPro" id="IPR009057">
    <property type="entry name" value="Homeodomain-like_sf"/>
</dbReference>
<dbReference type="PROSITE" id="PS00041">
    <property type="entry name" value="HTH_ARAC_FAMILY_1"/>
    <property type="match status" value="1"/>
</dbReference>
<keyword evidence="3" id="KW-0804">Transcription</keyword>
<protein>
    <submittedName>
        <fullName evidence="5">Transcriptional regulator, AraC family</fullName>
    </submittedName>
</protein>
<reference evidence="5 6" key="1">
    <citation type="submission" date="2009-02" db="EMBL/GenBank/DDBJ databases">
        <title>Draft genome sequence of Clostridium asparagiforme (DSM 15981).</title>
        <authorList>
            <person name="Sudarsanam P."/>
            <person name="Ley R."/>
            <person name="Guruge J."/>
            <person name="Turnbaugh P.J."/>
            <person name="Mahowald M."/>
            <person name="Liep D."/>
            <person name="Gordon J."/>
        </authorList>
    </citation>
    <scope>NUCLEOTIDE SEQUENCE [LARGE SCALE GENOMIC DNA]</scope>
    <source>
        <strain evidence="5 6">DSM 15981</strain>
    </source>
</reference>
<gene>
    <name evidence="5" type="ORF">CLOSTASPAR_05430</name>
</gene>
<keyword evidence="6" id="KW-1185">Reference proteome</keyword>
<evidence type="ECO:0000256" key="3">
    <source>
        <dbReference type="ARBA" id="ARBA00023163"/>
    </source>
</evidence>
<dbReference type="PANTHER" id="PTHR43280">
    <property type="entry name" value="ARAC-FAMILY TRANSCRIPTIONAL REGULATOR"/>
    <property type="match status" value="1"/>
</dbReference>
<evidence type="ECO:0000256" key="1">
    <source>
        <dbReference type="ARBA" id="ARBA00023015"/>
    </source>
</evidence>
<dbReference type="SUPFAM" id="SSF46689">
    <property type="entry name" value="Homeodomain-like"/>
    <property type="match status" value="2"/>
</dbReference>
<dbReference type="InterPro" id="IPR014710">
    <property type="entry name" value="RmlC-like_jellyroll"/>
</dbReference>
<dbReference type="InterPro" id="IPR018062">
    <property type="entry name" value="HTH_AraC-typ_CS"/>
</dbReference>
<accession>C0D832</accession>
<dbReference type="SMART" id="SM00342">
    <property type="entry name" value="HTH_ARAC"/>
    <property type="match status" value="1"/>
</dbReference>
<dbReference type="InterPro" id="IPR037923">
    <property type="entry name" value="HTH-like"/>
</dbReference>
<sequence>MQHGGIILYNTIIEEADMTGTEYYHEIKKHAGRDFPFNIYPCTIPLDFRQVPVHWHEEMELIAVKKGRGTVTADLIPYEVKAGETVVVFPGQLHGIGQLGGEAMEYENIIFQPTMLMASADEACTSRFLLPLVMEGGQAPVHITQESPGYREFMRCIEVMDRMCGERPYGYQLAVKGALFGFLFQVFTHYREAVPEGSRKYREKIKTLLRHIEDHYGERLTVEEAAGMCFYSKSHFMKFFRQHMGCSFVDYLNDYRLAMAAGFLASTGDTVTEIAQRCGFDNISYFNRMFKRKYGQAPAAYRKTVVFRG</sequence>
<dbReference type="Gene3D" id="2.60.120.10">
    <property type="entry name" value="Jelly Rolls"/>
    <property type="match status" value="1"/>
</dbReference>
<dbReference type="Proteomes" id="UP000004756">
    <property type="component" value="Unassembled WGS sequence"/>
</dbReference>
<organism evidence="5 6">
    <name type="scientific">[Clostridium] asparagiforme DSM 15981</name>
    <dbReference type="NCBI Taxonomy" id="518636"/>
    <lineage>
        <taxon>Bacteria</taxon>
        <taxon>Bacillati</taxon>
        <taxon>Bacillota</taxon>
        <taxon>Clostridia</taxon>
        <taxon>Lachnospirales</taxon>
        <taxon>Lachnospiraceae</taxon>
        <taxon>Enterocloster</taxon>
    </lineage>
</organism>